<dbReference type="Proteomes" id="UP000293568">
    <property type="component" value="Chromosome"/>
</dbReference>
<dbReference type="OrthoDB" id="7061841at2"/>
<accession>A0A4P6EY90</accession>
<evidence type="ECO:0000313" key="1">
    <source>
        <dbReference type="EMBL" id="QAY68044.1"/>
    </source>
</evidence>
<dbReference type="EMBL" id="CP035492">
    <property type="protein sequence ID" value="QAY68044.1"/>
    <property type="molecule type" value="Genomic_DNA"/>
</dbReference>
<organism evidence="1 2">
    <name type="scientific">Paenibacillus protaetiae</name>
    <dbReference type="NCBI Taxonomy" id="2509456"/>
    <lineage>
        <taxon>Bacteria</taxon>
        <taxon>Bacillati</taxon>
        <taxon>Bacillota</taxon>
        <taxon>Bacilli</taxon>
        <taxon>Bacillales</taxon>
        <taxon>Paenibacillaceae</taxon>
        <taxon>Paenibacillus</taxon>
    </lineage>
</organism>
<dbReference type="Pfam" id="PF19668">
    <property type="entry name" value="DUF6171"/>
    <property type="match status" value="1"/>
</dbReference>
<gene>
    <name evidence="1" type="ORF">ET464_18400</name>
</gene>
<dbReference type="KEGG" id="pprt:ET464_18400"/>
<dbReference type="AlphaFoldDB" id="A0A4P6EY90"/>
<proteinExistence type="predicted"/>
<reference evidence="1 2" key="1">
    <citation type="submission" date="2019-01" db="EMBL/GenBank/DDBJ databases">
        <title>Genome sequencing of strain FW100M-2.</title>
        <authorList>
            <person name="Heo J."/>
            <person name="Kim S.-J."/>
            <person name="Kim J.-S."/>
            <person name="Hong S.-B."/>
            <person name="Kwon S.-W."/>
        </authorList>
    </citation>
    <scope>NUCLEOTIDE SEQUENCE [LARGE SCALE GENOMIC DNA]</scope>
    <source>
        <strain evidence="1 2">FW100M-2</strain>
    </source>
</reference>
<evidence type="ECO:0000313" key="2">
    <source>
        <dbReference type="Proteomes" id="UP000293568"/>
    </source>
</evidence>
<dbReference type="RefSeq" id="WP_129443438.1">
    <property type="nucleotide sequence ID" value="NZ_CP035492.1"/>
</dbReference>
<sequence>MDNHRGCKGCESSYHVTDQQINRMLQAPMFQSPEHCVTDEMYQLRLTACSGCDKLMNGTTCLICGCIVQITAKLKARSCAKPGDDRWEAAAAGIWAAEER</sequence>
<dbReference type="InterPro" id="IPR046169">
    <property type="entry name" value="DUF6171"/>
</dbReference>
<keyword evidence="2" id="KW-1185">Reference proteome</keyword>
<name>A0A4P6EY90_9BACL</name>
<protein>
    <submittedName>
        <fullName evidence="1">Uncharacterized protein</fullName>
    </submittedName>
</protein>